<evidence type="ECO:0000313" key="2">
    <source>
        <dbReference type="Proteomes" id="UP000294739"/>
    </source>
</evidence>
<dbReference type="SUPFAM" id="SSF102198">
    <property type="entry name" value="Putative cyclase"/>
    <property type="match status" value="1"/>
</dbReference>
<dbReference type="InterPro" id="IPR037175">
    <property type="entry name" value="KFase_sf"/>
</dbReference>
<dbReference type="OrthoDB" id="7067800at2"/>
<dbReference type="InParanoid" id="A0A4R5DAP0"/>
<proteinExistence type="predicted"/>
<dbReference type="RefSeq" id="WP_131895134.1">
    <property type="nucleotide sequence ID" value="NZ_SMKZ01000016.1"/>
</dbReference>
<sequence>MSWTPGTGWGWAWGDADEIGALNAMTQATVLAALGAVRDGRVLDLGVTVDRTSYLAPAHARTEVVAYRTPEGLYRDGSFPDSGADRVSFNTSVVMLSDHAGTHLDALCHAVSGEDRHWFNGFTDAEHGRDFGPLRCGAHGIPPIVAPGVLLDVPALIGEPELGPGFAIGPDHLAGALERQETDIRPGDVVLIRTGTLRHWGENGADHERLAGPDSSGITLAAARWLVETKGAMMIGADTSTVEILPPVDGANVHPVHTYLLVEQGVHLGELHYLEELAAVGVSRFCYVALAPKLRGTTGAFAMRPIALV</sequence>
<dbReference type="EMBL" id="SMKZ01000016">
    <property type="protein sequence ID" value="TDE09907.1"/>
    <property type="molecule type" value="Genomic_DNA"/>
</dbReference>
<dbReference type="PANTHER" id="PTHR34861:SF10">
    <property type="entry name" value="CYCLASE"/>
    <property type="match status" value="1"/>
</dbReference>
<name>A0A4R5DAP0_9ACTN</name>
<organism evidence="1 2">
    <name type="scientific">Jiangella asiatica</name>
    <dbReference type="NCBI Taxonomy" id="2530372"/>
    <lineage>
        <taxon>Bacteria</taxon>
        <taxon>Bacillati</taxon>
        <taxon>Actinomycetota</taxon>
        <taxon>Actinomycetes</taxon>
        <taxon>Jiangellales</taxon>
        <taxon>Jiangellaceae</taxon>
        <taxon>Jiangella</taxon>
    </lineage>
</organism>
<reference evidence="1 2" key="1">
    <citation type="submission" date="2019-03" db="EMBL/GenBank/DDBJ databases">
        <title>Draft genome sequences of novel Actinobacteria.</title>
        <authorList>
            <person name="Sahin N."/>
            <person name="Ay H."/>
            <person name="Saygin H."/>
        </authorList>
    </citation>
    <scope>NUCLEOTIDE SEQUENCE [LARGE SCALE GENOMIC DNA]</scope>
    <source>
        <strain evidence="1 2">5K138</strain>
    </source>
</reference>
<dbReference type="GO" id="GO:0019441">
    <property type="term" value="P:L-tryptophan catabolic process to kynurenine"/>
    <property type="evidence" value="ECO:0007669"/>
    <property type="project" value="InterPro"/>
</dbReference>
<evidence type="ECO:0000313" key="1">
    <source>
        <dbReference type="EMBL" id="TDE09907.1"/>
    </source>
</evidence>
<comment type="caution">
    <text evidence="1">The sequence shown here is derived from an EMBL/GenBank/DDBJ whole genome shotgun (WGS) entry which is preliminary data.</text>
</comment>
<gene>
    <name evidence="1" type="ORF">E1269_13100</name>
</gene>
<protein>
    <submittedName>
        <fullName evidence="1">Cyclase family protein</fullName>
    </submittedName>
</protein>
<dbReference type="GO" id="GO:0004061">
    <property type="term" value="F:arylformamidase activity"/>
    <property type="evidence" value="ECO:0007669"/>
    <property type="project" value="InterPro"/>
</dbReference>
<dbReference type="Proteomes" id="UP000294739">
    <property type="component" value="Unassembled WGS sequence"/>
</dbReference>
<dbReference type="Pfam" id="PF04199">
    <property type="entry name" value="Cyclase"/>
    <property type="match status" value="1"/>
</dbReference>
<keyword evidence="2" id="KW-1185">Reference proteome</keyword>
<dbReference type="AlphaFoldDB" id="A0A4R5DAP0"/>
<dbReference type="InterPro" id="IPR007325">
    <property type="entry name" value="KFase/CYL"/>
</dbReference>
<dbReference type="Gene3D" id="3.50.30.50">
    <property type="entry name" value="Putative cyclase"/>
    <property type="match status" value="1"/>
</dbReference>
<accession>A0A4R5DAP0</accession>
<dbReference type="PANTHER" id="PTHR34861">
    <property type="match status" value="1"/>
</dbReference>